<evidence type="ECO:0000256" key="1">
    <source>
        <dbReference type="SAM" id="MobiDB-lite"/>
    </source>
</evidence>
<sequence length="111" mass="11203">MTVTLVTGANKGLGKATAKRLVALGHTVWLGARDPGRGRAAAAEVGARYVALDVTDDASVAAAVEPSRAPTVTSTCSSTTPVSSRAWWGPTTSTSRGPSRSSPSTCSAWSG</sequence>
<feature type="region of interest" description="Disordered" evidence="1">
    <location>
        <begin position="64"/>
        <end position="111"/>
    </location>
</feature>
<dbReference type="EMBL" id="BONE01000008">
    <property type="protein sequence ID" value="GIF72009.1"/>
    <property type="molecule type" value="Genomic_DNA"/>
</dbReference>
<dbReference type="InterPro" id="IPR036291">
    <property type="entry name" value="NAD(P)-bd_dom_sf"/>
</dbReference>
<organism evidence="2 3">
    <name type="scientific">Asanoa siamensis</name>
    <dbReference type="NCBI Taxonomy" id="926357"/>
    <lineage>
        <taxon>Bacteria</taxon>
        <taxon>Bacillati</taxon>
        <taxon>Actinomycetota</taxon>
        <taxon>Actinomycetes</taxon>
        <taxon>Micromonosporales</taxon>
        <taxon>Micromonosporaceae</taxon>
        <taxon>Asanoa</taxon>
    </lineage>
</organism>
<accession>A0ABQ4CL54</accession>
<proteinExistence type="predicted"/>
<dbReference type="InterPro" id="IPR002347">
    <property type="entry name" value="SDR_fam"/>
</dbReference>
<dbReference type="Proteomes" id="UP000604117">
    <property type="component" value="Unassembled WGS sequence"/>
</dbReference>
<comment type="caution">
    <text evidence="2">The sequence shown here is derived from an EMBL/GenBank/DDBJ whole genome shotgun (WGS) entry which is preliminary data.</text>
</comment>
<reference evidence="2 3" key="1">
    <citation type="submission" date="2021-01" db="EMBL/GenBank/DDBJ databases">
        <title>Whole genome shotgun sequence of Asanoa siamensis NBRC 107932.</title>
        <authorList>
            <person name="Komaki H."/>
            <person name="Tamura T."/>
        </authorList>
    </citation>
    <scope>NUCLEOTIDE SEQUENCE [LARGE SCALE GENOMIC DNA]</scope>
    <source>
        <strain evidence="2 3">NBRC 107932</strain>
    </source>
</reference>
<dbReference type="SUPFAM" id="SSF51735">
    <property type="entry name" value="NAD(P)-binding Rossmann-fold domains"/>
    <property type="match status" value="1"/>
</dbReference>
<keyword evidence="3" id="KW-1185">Reference proteome</keyword>
<dbReference type="Gene3D" id="3.40.50.720">
    <property type="entry name" value="NAD(P)-binding Rossmann-like Domain"/>
    <property type="match status" value="1"/>
</dbReference>
<evidence type="ECO:0000313" key="3">
    <source>
        <dbReference type="Proteomes" id="UP000604117"/>
    </source>
</evidence>
<name>A0ABQ4CL54_9ACTN</name>
<gene>
    <name evidence="2" type="ORF">Asi02nite_15270</name>
</gene>
<feature type="compositionally biased region" description="Low complexity" evidence="1">
    <location>
        <begin position="64"/>
        <end position="105"/>
    </location>
</feature>
<protein>
    <recommendedName>
        <fullName evidence="4">Short subunit dehydrogenase</fullName>
    </recommendedName>
</protein>
<evidence type="ECO:0000313" key="2">
    <source>
        <dbReference type="EMBL" id="GIF72009.1"/>
    </source>
</evidence>
<evidence type="ECO:0008006" key="4">
    <source>
        <dbReference type="Google" id="ProtNLM"/>
    </source>
</evidence>
<dbReference type="Pfam" id="PF00106">
    <property type="entry name" value="adh_short"/>
    <property type="match status" value="1"/>
</dbReference>